<keyword evidence="3" id="KW-1185">Reference proteome</keyword>
<dbReference type="RefSeq" id="XP_020721641.1">
    <property type="nucleotide sequence ID" value="XM_020865982.2"/>
</dbReference>
<sequence length="168" mass="19539">MDYFVGEIFEIPYFKTVWSTIASVGWYIIGITICIWWASPYILEKYANWKLKKNEQEYAAKYHKNPDLLRERLSGLEASRQKMQEEYYQKCMLAEQERIEKGNAKGIPKLILDNNVIGDRLGKKNNDSPPFTEKKHKSIREEYNPLMGDGSRGYRPPKRTCCGKGSCG</sequence>
<evidence type="ECO:0000256" key="2">
    <source>
        <dbReference type="SAM" id="Phobius"/>
    </source>
</evidence>
<evidence type="ECO:0000313" key="3">
    <source>
        <dbReference type="Proteomes" id="UP000835206"/>
    </source>
</evidence>
<dbReference type="Gene3D" id="6.10.250.2950">
    <property type="match status" value="1"/>
</dbReference>
<feature type="transmembrane region" description="Helical" evidence="2">
    <location>
        <begin position="24"/>
        <end position="43"/>
    </location>
</feature>
<evidence type="ECO:0000256" key="1">
    <source>
        <dbReference type="SAM" id="MobiDB-lite"/>
    </source>
</evidence>
<reference evidence="4" key="1">
    <citation type="submission" date="2025-08" db="UniProtKB">
        <authorList>
            <consortium name="RefSeq"/>
        </authorList>
    </citation>
    <scope>IDENTIFICATION</scope>
</reference>
<organism evidence="3 4">
    <name type="scientific">Bombus terrestris</name>
    <name type="common">Buff-tailed bumblebee</name>
    <name type="synonym">Apis terrestris</name>
    <dbReference type="NCBI Taxonomy" id="30195"/>
    <lineage>
        <taxon>Eukaryota</taxon>
        <taxon>Metazoa</taxon>
        <taxon>Ecdysozoa</taxon>
        <taxon>Arthropoda</taxon>
        <taxon>Hexapoda</taxon>
        <taxon>Insecta</taxon>
        <taxon>Pterygota</taxon>
        <taxon>Neoptera</taxon>
        <taxon>Endopterygota</taxon>
        <taxon>Hymenoptera</taxon>
        <taxon>Apocrita</taxon>
        <taxon>Aculeata</taxon>
        <taxon>Apoidea</taxon>
        <taxon>Anthophila</taxon>
        <taxon>Apidae</taxon>
        <taxon>Bombus</taxon>
        <taxon>Bombus</taxon>
    </lineage>
</organism>
<name>A0A9B7CXU0_BOMTE</name>
<dbReference type="Proteomes" id="UP000835206">
    <property type="component" value="Chromosome 12"/>
</dbReference>
<keyword evidence="2" id="KW-1133">Transmembrane helix</keyword>
<protein>
    <submittedName>
        <fullName evidence="4">Uncharacterized protein LOC105666332 isoform X2</fullName>
    </submittedName>
</protein>
<dbReference type="GeneID" id="105666332"/>
<feature type="region of interest" description="Disordered" evidence="1">
    <location>
        <begin position="121"/>
        <end position="168"/>
    </location>
</feature>
<evidence type="ECO:0000313" key="4">
    <source>
        <dbReference type="RefSeq" id="XP_020721641.1"/>
    </source>
</evidence>
<proteinExistence type="predicted"/>
<gene>
    <name evidence="4" type="primary">LOC105666332</name>
</gene>
<keyword evidence="2" id="KW-0812">Transmembrane</keyword>
<keyword evidence="2" id="KW-0472">Membrane</keyword>
<accession>A0A9B7CXU0</accession>
<dbReference type="AlphaFoldDB" id="A0A9B7CXU0"/>